<dbReference type="EMBL" id="CDMZ01002937">
    <property type="protein sequence ID" value="CEM44460.1"/>
    <property type="molecule type" value="Genomic_DNA"/>
</dbReference>
<protein>
    <submittedName>
        <fullName evidence="1">Uncharacterized protein</fullName>
    </submittedName>
</protein>
<accession>A0A0G4HK68</accession>
<name>A0A0G4HK68_9ALVE</name>
<sequence length="90" mass="10079">MMSHAPGSGPRQKFVVASCGQILWTGFGYWEEPVTRRTILGRTCLVVYPDVVGISRHPEEKPFIFFPRGQFSIRGGSVGEDRAMEIEGYT</sequence>
<gene>
    <name evidence="1" type="ORF">Cvel_7171</name>
</gene>
<evidence type="ECO:0000313" key="1">
    <source>
        <dbReference type="EMBL" id="CEM44460.1"/>
    </source>
</evidence>
<proteinExistence type="predicted"/>
<reference evidence="1" key="1">
    <citation type="submission" date="2014-11" db="EMBL/GenBank/DDBJ databases">
        <authorList>
            <person name="Otto D Thomas"/>
            <person name="Naeem Raeece"/>
        </authorList>
    </citation>
    <scope>NUCLEOTIDE SEQUENCE</scope>
</reference>
<organism evidence="1">
    <name type="scientific">Chromera velia CCMP2878</name>
    <dbReference type="NCBI Taxonomy" id="1169474"/>
    <lineage>
        <taxon>Eukaryota</taxon>
        <taxon>Sar</taxon>
        <taxon>Alveolata</taxon>
        <taxon>Colpodellida</taxon>
        <taxon>Chromeraceae</taxon>
        <taxon>Chromera</taxon>
    </lineage>
</organism>
<dbReference type="VEuPathDB" id="CryptoDB:Cvel_7171"/>
<dbReference type="AlphaFoldDB" id="A0A0G4HK68"/>